<protein>
    <recommendedName>
        <fullName evidence="4">Glyoxalase/Bleomycin resistance protein/Dioxygenase superfamily protein</fullName>
    </recommendedName>
</protein>
<keyword evidence="3" id="KW-1185">Reference proteome</keyword>
<evidence type="ECO:0000313" key="2">
    <source>
        <dbReference type="EMBL" id="SFD98734.1"/>
    </source>
</evidence>
<dbReference type="Gene3D" id="3.10.180.10">
    <property type="entry name" value="2,3-Dihydroxybiphenyl 1,2-Dioxygenase, domain 1"/>
    <property type="match status" value="1"/>
</dbReference>
<feature type="compositionally biased region" description="Basic and acidic residues" evidence="1">
    <location>
        <begin position="66"/>
        <end position="76"/>
    </location>
</feature>
<gene>
    <name evidence="2" type="ORF">SAMN04487819_106115</name>
</gene>
<dbReference type="AlphaFoldDB" id="A0A1I1WU59"/>
<proteinExistence type="predicted"/>
<reference evidence="3" key="1">
    <citation type="submission" date="2016-10" db="EMBL/GenBank/DDBJ databases">
        <authorList>
            <person name="Varghese N."/>
            <person name="Submissions S."/>
        </authorList>
    </citation>
    <scope>NUCLEOTIDE SEQUENCE [LARGE SCALE GENOMIC DNA]</scope>
    <source>
        <strain evidence="3">DSM 45004</strain>
    </source>
</reference>
<feature type="region of interest" description="Disordered" evidence="1">
    <location>
        <begin position="57"/>
        <end position="79"/>
    </location>
</feature>
<evidence type="ECO:0000256" key="1">
    <source>
        <dbReference type="SAM" id="MobiDB-lite"/>
    </source>
</evidence>
<name>A0A1I1WU59_9ACTN</name>
<organism evidence="2 3">
    <name type="scientific">Actinopolyspora alba</name>
    <dbReference type="NCBI Taxonomy" id="673379"/>
    <lineage>
        <taxon>Bacteria</taxon>
        <taxon>Bacillati</taxon>
        <taxon>Actinomycetota</taxon>
        <taxon>Actinomycetes</taxon>
        <taxon>Actinopolysporales</taxon>
        <taxon>Actinopolysporaceae</taxon>
        <taxon>Actinopolyspora</taxon>
        <taxon>Actinopolyspora alba group</taxon>
    </lineage>
</organism>
<dbReference type="SUPFAM" id="SSF54593">
    <property type="entry name" value="Glyoxalase/Bleomycin resistance protein/Dihydroxybiphenyl dioxygenase"/>
    <property type="match status" value="1"/>
</dbReference>
<dbReference type="InterPro" id="IPR029068">
    <property type="entry name" value="Glyas_Bleomycin-R_OHBP_Dase"/>
</dbReference>
<sequence>MSVQEFPAPSEGMLLTHFLTVSHLGRSRAFYRDVVGGRVVLEENPCTLRVANSRLIMKSGGGPTPDKPETTLRPPDEGDPVFCFRNIRVADI</sequence>
<dbReference type="Proteomes" id="UP000198716">
    <property type="component" value="Unassembled WGS sequence"/>
</dbReference>
<evidence type="ECO:0000313" key="3">
    <source>
        <dbReference type="Proteomes" id="UP000198716"/>
    </source>
</evidence>
<dbReference type="EMBL" id="FOMZ01000006">
    <property type="protein sequence ID" value="SFD98734.1"/>
    <property type="molecule type" value="Genomic_DNA"/>
</dbReference>
<accession>A0A1I1WU59</accession>
<evidence type="ECO:0008006" key="4">
    <source>
        <dbReference type="Google" id="ProtNLM"/>
    </source>
</evidence>